<evidence type="ECO:0000256" key="10">
    <source>
        <dbReference type="ARBA" id="ARBA00023136"/>
    </source>
</evidence>
<accession>A0A814YDH9</accession>
<evidence type="ECO:0000256" key="13">
    <source>
        <dbReference type="SAM" id="MobiDB-lite"/>
    </source>
</evidence>
<evidence type="ECO:0000256" key="4">
    <source>
        <dbReference type="ARBA" id="ARBA00022723"/>
    </source>
</evidence>
<feature type="domain" description="Cadherin" evidence="16">
    <location>
        <begin position="467"/>
        <end position="573"/>
    </location>
</feature>
<name>A0A814YDH9_9BILA</name>
<organism evidence="17 18">
    <name type="scientific">Rotaria sordida</name>
    <dbReference type="NCBI Taxonomy" id="392033"/>
    <lineage>
        <taxon>Eukaryota</taxon>
        <taxon>Metazoa</taxon>
        <taxon>Spiralia</taxon>
        <taxon>Gnathifera</taxon>
        <taxon>Rotifera</taxon>
        <taxon>Eurotatoria</taxon>
        <taxon>Bdelloidea</taxon>
        <taxon>Philodinida</taxon>
        <taxon>Philodinidae</taxon>
        <taxon>Rotaria</taxon>
    </lineage>
</organism>
<dbReference type="InterPro" id="IPR002126">
    <property type="entry name" value="Cadherin-like_dom"/>
</dbReference>
<keyword evidence="11" id="KW-0325">Glycoprotein</keyword>
<dbReference type="OrthoDB" id="6252479at2759"/>
<evidence type="ECO:0000256" key="15">
    <source>
        <dbReference type="SAM" id="SignalP"/>
    </source>
</evidence>
<keyword evidence="9 14" id="KW-1133">Transmembrane helix</keyword>
<gene>
    <name evidence="17" type="ORF">RFH988_LOCUS26015</name>
</gene>
<evidence type="ECO:0000256" key="6">
    <source>
        <dbReference type="ARBA" id="ARBA00022737"/>
    </source>
</evidence>
<keyword evidence="10 14" id="KW-0472">Membrane</keyword>
<comment type="caution">
    <text evidence="17">The sequence shown here is derived from an EMBL/GenBank/DDBJ whole genome shotgun (WGS) entry which is preliminary data.</text>
</comment>
<keyword evidence="3 14" id="KW-0812">Transmembrane</keyword>
<evidence type="ECO:0000256" key="1">
    <source>
        <dbReference type="ARBA" id="ARBA00004251"/>
    </source>
</evidence>
<feature type="domain" description="Cadherin" evidence="16">
    <location>
        <begin position="583"/>
        <end position="670"/>
    </location>
</feature>
<keyword evidence="2" id="KW-1003">Cell membrane</keyword>
<dbReference type="EMBL" id="CAJNOO010002028">
    <property type="protein sequence ID" value="CAF1228069.1"/>
    <property type="molecule type" value="Genomic_DNA"/>
</dbReference>
<dbReference type="PROSITE" id="PS50268">
    <property type="entry name" value="CADHERIN_2"/>
    <property type="match status" value="5"/>
</dbReference>
<keyword evidence="8" id="KW-0130">Cell adhesion</keyword>
<keyword evidence="4" id="KW-0479">Metal-binding</keyword>
<dbReference type="PANTHER" id="PTHR24028:SF146">
    <property type="entry name" value="CADHERIN 96CB, ISOFORM D-RELATED"/>
    <property type="match status" value="1"/>
</dbReference>
<evidence type="ECO:0000313" key="18">
    <source>
        <dbReference type="Proteomes" id="UP000663882"/>
    </source>
</evidence>
<dbReference type="InterPro" id="IPR015919">
    <property type="entry name" value="Cadherin-like_sf"/>
</dbReference>
<dbReference type="GO" id="GO:0005509">
    <property type="term" value="F:calcium ion binding"/>
    <property type="evidence" value="ECO:0007669"/>
    <property type="project" value="UniProtKB-UniRule"/>
</dbReference>
<evidence type="ECO:0000256" key="3">
    <source>
        <dbReference type="ARBA" id="ARBA00022692"/>
    </source>
</evidence>
<feature type="domain" description="Cadherin" evidence="16">
    <location>
        <begin position="137"/>
        <end position="240"/>
    </location>
</feature>
<dbReference type="PRINTS" id="PR00205">
    <property type="entry name" value="CADHERIN"/>
</dbReference>
<evidence type="ECO:0000256" key="11">
    <source>
        <dbReference type="ARBA" id="ARBA00023180"/>
    </source>
</evidence>
<evidence type="ECO:0000256" key="8">
    <source>
        <dbReference type="ARBA" id="ARBA00022889"/>
    </source>
</evidence>
<dbReference type="Proteomes" id="UP000663882">
    <property type="component" value="Unassembled WGS sequence"/>
</dbReference>
<dbReference type="SUPFAM" id="SSF49313">
    <property type="entry name" value="Cadherin-like"/>
    <property type="match status" value="5"/>
</dbReference>
<evidence type="ECO:0000256" key="14">
    <source>
        <dbReference type="SAM" id="Phobius"/>
    </source>
</evidence>
<evidence type="ECO:0000256" key="5">
    <source>
        <dbReference type="ARBA" id="ARBA00022729"/>
    </source>
</evidence>
<dbReference type="PANTHER" id="PTHR24028">
    <property type="entry name" value="CADHERIN-87A"/>
    <property type="match status" value="1"/>
</dbReference>
<protein>
    <recommendedName>
        <fullName evidence="16">Cadherin domain-containing protein</fullName>
    </recommendedName>
</protein>
<keyword evidence="7 12" id="KW-0106">Calcium</keyword>
<evidence type="ECO:0000256" key="2">
    <source>
        <dbReference type="ARBA" id="ARBA00022475"/>
    </source>
</evidence>
<comment type="subcellular location">
    <subcellularLocation>
        <location evidence="1">Cell membrane</location>
        <topology evidence="1">Single-pass type I membrane protein</topology>
    </subcellularLocation>
</comment>
<feature type="chain" id="PRO_5032367662" description="Cadherin domain-containing protein" evidence="15">
    <location>
        <begin position="19"/>
        <end position="1069"/>
    </location>
</feature>
<dbReference type="FunFam" id="2.60.40.60:FF:000002">
    <property type="entry name" value="Protocadherin alpha 2"/>
    <property type="match status" value="1"/>
</dbReference>
<feature type="compositionally biased region" description="Low complexity" evidence="13">
    <location>
        <begin position="976"/>
        <end position="1005"/>
    </location>
</feature>
<evidence type="ECO:0000256" key="12">
    <source>
        <dbReference type="PROSITE-ProRule" id="PRU00043"/>
    </source>
</evidence>
<keyword evidence="6" id="KW-0677">Repeat</keyword>
<dbReference type="FunFam" id="2.60.40.60:FF:000123">
    <property type="entry name" value="Protocadherin beta 4"/>
    <property type="match status" value="1"/>
</dbReference>
<feature type="signal peptide" evidence="15">
    <location>
        <begin position="1"/>
        <end position="18"/>
    </location>
</feature>
<feature type="domain" description="Cadherin" evidence="16">
    <location>
        <begin position="242"/>
        <end position="351"/>
    </location>
</feature>
<feature type="domain" description="Cadherin" evidence="16">
    <location>
        <begin position="368"/>
        <end position="466"/>
    </location>
</feature>
<evidence type="ECO:0000313" key="17">
    <source>
        <dbReference type="EMBL" id="CAF1228069.1"/>
    </source>
</evidence>
<feature type="region of interest" description="Disordered" evidence="13">
    <location>
        <begin position="976"/>
        <end position="1014"/>
    </location>
</feature>
<reference evidence="17" key="1">
    <citation type="submission" date="2021-02" db="EMBL/GenBank/DDBJ databases">
        <authorList>
            <person name="Nowell W R."/>
        </authorList>
    </citation>
    <scope>NUCLEOTIDE SEQUENCE</scope>
</reference>
<dbReference type="GO" id="GO:0005886">
    <property type="term" value="C:plasma membrane"/>
    <property type="evidence" value="ECO:0007669"/>
    <property type="project" value="UniProtKB-SubCell"/>
</dbReference>
<dbReference type="Pfam" id="PF00028">
    <property type="entry name" value="Cadherin"/>
    <property type="match status" value="4"/>
</dbReference>
<feature type="transmembrane region" description="Helical" evidence="14">
    <location>
        <begin position="799"/>
        <end position="824"/>
    </location>
</feature>
<keyword evidence="5 15" id="KW-0732">Signal</keyword>
<dbReference type="GO" id="GO:0007156">
    <property type="term" value="P:homophilic cell adhesion via plasma membrane adhesion molecules"/>
    <property type="evidence" value="ECO:0007669"/>
    <property type="project" value="InterPro"/>
</dbReference>
<dbReference type="PROSITE" id="PS00232">
    <property type="entry name" value="CADHERIN_1"/>
    <property type="match status" value="1"/>
</dbReference>
<dbReference type="SMART" id="SM00112">
    <property type="entry name" value="CA"/>
    <property type="match status" value="5"/>
</dbReference>
<evidence type="ECO:0000256" key="7">
    <source>
        <dbReference type="ARBA" id="ARBA00022837"/>
    </source>
</evidence>
<evidence type="ECO:0000256" key="9">
    <source>
        <dbReference type="ARBA" id="ARBA00022989"/>
    </source>
</evidence>
<dbReference type="InterPro" id="IPR020894">
    <property type="entry name" value="Cadherin_CS"/>
</dbReference>
<dbReference type="Gene3D" id="2.60.40.60">
    <property type="entry name" value="Cadherins"/>
    <property type="match status" value="6"/>
</dbReference>
<proteinExistence type="predicted"/>
<dbReference type="AlphaFoldDB" id="A0A814YDH9"/>
<dbReference type="CDD" id="cd11304">
    <property type="entry name" value="Cadherin_repeat"/>
    <property type="match status" value="5"/>
</dbReference>
<dbReference type="InterPro" id="IPR050174">
    <property type="entry name" value="Protocadherin/Cadherin-CA"/>
</dbReference>
<evidence type="ECO:0000259" key="16">
    <source>
        <dbReference type="PROSITE" id="PS50268"/>
    </source>
</evidence>
<sequence length="1069" mass="122939">MLRLLFTIFLLFISSTLSSRLKYRATVKENVNLYHTITSLDKMLSVNYHQSIEFLNLNSPYTTYFLVDGQKLRTSRLIDREEFCRIKLCENSICHPCEIEMDFVLKENGQPRDIISLILTVEDINEFRPQFLDISSNVQVIQLNISEGVPVGHVLPIPSATDKDGEDDELIYWLEKTSKIPFELVSFGSNQIALNVTEPLDREIRDFYELKLTASDRGNLTSTIPVHISISDINDNVPAFDQQYPYIINISENTLPSLIKSLIRIHAIDNDSNENGHITYHLSSQVSELIRQTFQLNSETGELFLLQSLDYEQYKEYRIQVTAQDSGPVSVPVYTTIIVNVEDENDHIPIMNIRISEYFHLINDTLYISEETPLNTLLMHIIVQDFDSNLNGKVQCWIEPLEPKLNITNTVNNMFAVYTEQLFDREQQSNYSIRLIIEDNGLKNRHRTIRELQLIITDINDSPPIFTQTFYNITIEEEKEYKQAIIQIHANDADLNENSQISYELITNEYNDLFNLNRKTGELFLKYKFDREIKSLYKLIIRAYDHGKHPSSLSTDVFVYIYVLDKNEYKPEFEQKKYIFHDINENIPINSSIGFVKAIDHDNNLITYSILSSDLMIDSLTGEIFIRKQLDYDTSPCINTLVIAKDHDNLNSTCQIEICLKPINEHAPELHPESRLIYINIDNTSLIHLHANDRDRSPSSFISFQYGQVLKCNLTFLYLSSNGTIYLNKKEQCTGIIDLIVIISDNDQYPSVKITNQTIRFIFYSNLIPLKKVLAQISTSKFLYKKFQNFSLQTLTMEMIIIFIIILILIFILFLVCLITCITYRKRKLSKHLLKSNKLFVKQSPSPLMNSSQKRLTLLTSSSRESKDRICFTEIEYKNHCLLSDGSLANDISANSPYTKLQQSIKTNGNSDTSSSYNDSCYGSSEMDVCHHHHHQSIGNKLVKQDPTTAMPITETTGKILLSSNENYIILCKDSSTSSDEANSSTSTSSSSSSSSSSPTSNNNSLITTCQPNKRIGTTQQYRTQLKSTLDQSNKKIDFFQNDDEYRKVLGSKTSFNYRNITPLNEYYL</sequence>